<accession>A0A820J8K2</accession>
<dbReference type="PANTHER" id="PTHR46289">
    <property type="entry name" value="52 KDA REPRESSOR OF THE INHIBITOR OF THE PROTEIN KINASE-LIKE PROTEIN-RELATED"/>
    <property type="match status" value="1"/>
</dbReference>
<comment type="caution">
    <text evidence="1">The sequence shown here is derived from an EMBL/GenBank/DDBJ whole genome shotgun (WGS) entry which is preliminary data.</text>
</comment>
<dbReference type="InterPro" id="IPR052958">
    <property type="entry name" value="IFN-induced_PKR_regulator"/>
</dbReference>
<reference evidence="1" key="1">
    <citation type="submission" date="2021-02" db="EMBL/GenBank/DDBJ databases">
        <authorList>
            <person name="Nowell W R."/>
        </authorList>
    </citation>
    <scope>NUCLEOTIDE SEQUENCE</scope>
</reference>
<dbReference type="EMBL" id="CAJOAZ010018151">
    <property type="protein sequence ID" value="CAF4323091.1"/>
    <property type="molecule type" value="Genomic_DNA"/>
</dbReference>
<dbReference type="PANTHER" id="PTHR46289:SF17">
    <property type="entry name" value="HAT C-TERMINAL DIMERISATION DOMAIN-CONTAINING PROTEIN"/>
    <property type="match status" value="1"/>
</dbReference>
<dbReference type="Proteomes" id="UP000663844">
    <property type="component" value="Unassembled WGS sequence"/>
</dbReference>
<evidence type="ECO:0000313" key="1">
    <source>
        <dbReference type="EMBL" id="CAF4323091.1"/>
    </source>
</evidence>
<dbReference type="AlphaFoldDB" id="A0A820J8K2"/>
<organism evidence="1 2">
    <name type="scientific">Adineta steineri</name>
    <dbReference type="NCBI Taxonomy" id="433720"/>
    <lineage>
        <taxon>Eukaryota</taxon>
        <taxon>Metazoa</taxon>
        <taxon>Spiralia</taxon>
        <taxon>Gnathifera</taxon>
        <taxon>Rotifera</taxon>
        <taxon>Eurotatoria</taxon>
        <taxon>Bdelloidea</taxon>
        <taxon>Adinetida</taxon>
        <taxon>Adinetidae</taxon>
        <taxon>Adineta</taxon>
    </lineage>
</organism>
<name>A0A820J8K2_9BILA</name>
<feature type="non-terminal residue" evidence="1">
    <location>
        <position position="1"/>
    </location>
</feature>
<proteinExistence type="predicted"/>
<protein>
    <submittedName>
        <fullName evidence="1">Uncharacterized protein</fullName>
    </submittedName>
</protein>
<dbReference type="SUPFAM" id="SSF53098">
    <property type="entry name" value="Ribonuclease H-like"/>
    <property type="match status" value="1"/>
</dbReference>
<gene>
    <name evidence="1" type="ORF">OXD698_LOCUS47281</name>
</gene>
<evidence type="ECO:0000313" key="2">
    <source>
        <dbReference type="Proteomes" id="UP000663844"/>
    </source>
</evidence>
<dbReference type="InterPro" id="IPR012337">
    <property type="entry name" value="RNaseH-like_sf"/>
</dbReference>
<feature type="non-terminal residue" evidence="1">
    <location>
        <position position="228"/>
    </location>
</feature>
<sequence>ISEKLQRHVRYIPCSSHRSNTVVKHASLVHLDIDCFFGILQSIYVFFTSSTKRLSVLDDTTSSNLFSLMPKTTTSIRWNAKYASIRSVYDSIDEILRALNIITEDKINFDLETRQQSNSINKNIRTFNFFTYLIFMKNLMSMTNSITTQFQAEKLDLISAAELLTQTVKLLETERSNEINLNNLILISEKKSKTYGVDPEIEFSRKHRIRKPPKRFDDNPQNIYQFTR</sequence>